<evidence type="ECO:0000313" key="2">
    <source>
        <dbReference type="Proteomes" id="UP001064048"/>
    </source>
</evidence>
<keyword evidence="2" id="KW-1185">Reference proteome</keyword>
<proteinExistence type="predicted"/>
<sequence>MLPTVSTPFPGNHIGKLQVKKEEERKKERNEKRRKREKREKEEKREEVKREGVKGNKSTLSDDVLSLKKIVLRNPVTLKLEEPELAPSSQLQHYHIFSEEDDKAAILYALLKLNLVRGKSIIFVRTVDRCYKLKLYLEQFKIGSCVLNSELPAAVRCLSVDQFNRGRYQIIVASDEKALEKPDGGILPIEERQKKKKQASKRKRDKESGVSRGIDFQHVSNVINFDFPLDVNSYVHRAGRTARGNNSGSVLSFVSIREKPLMDAVEEHLSSGVNGQKVLQFLTLNVIKKENIFERHYLRQATTGDSSEVRSLTGGYHILEIIVVHPRIRFLASGRPPNYVKYEFALEEVEGFRYRSRDAWRAVTRIAVREARLKEIKQELLNCKKLQGYFEENPTDLAALRRDKALHTVRVQPQLAHVPEYLLPAALRTEEPEADAEAAEGAGAAEEAEAGVREREEAQVSGAPKQPAPEFQRQKCQENACNGRHLIAGIATKNHTCSLVAIDTATPKDSPEMRFLNPHVDTVQCRLCFPCLLLEATVADHVSGQPELRALTLALMPSCLFKQSGFREHDCFRRIEASLPFPTWVERTSVLTGTPVSLRAQERYVIQYTSSAISHQDTTTQPKHTPTTQPTKPLHSCVRCERITAKRVRKHTAPYKSMHVCQLTSQWRDGRARAPTFLIGSYAPSRDPHCSAANLVLEMLECSMLASMLVAPPKLLRHQLPTPDTVGGERERRLPVGKCFPSAEPIDVFFSLIAWTYRVSESISLGRPIGLCCNAYEYEQRGSQVFEWAKCGTSALSAAPTLLWAAGAAALVHRLLAALFRRFLFRRVPWWELLLQHLLFVWMVIYSVHFWVVLVRVVKVLVDYMYDETLNSLVMFEDPPEAASRYILQQWALWVCAAVPLAVYIHTRPRPEPPPLMIW</sequence>
<accession>A0ACC0KIU9</accession>
<reference evidence="1 2" key="1">
    <citation type="journal article" date="2022" name="Genome Biol. Evol.">
        <title>The Spruce Budworm Genome: Reconstructing the Evolutionary History of Antifreeze Proteins.</title>
        <authorList>
            <person name="Beliveau C."/>
            <person name="Gagne P."/>
            <person name="Picq S."/>
            <person name="Vernygora O."/>
            <person name="Keeling C.I."/>
            <person name="Pinkney K."/>
            <person name="Doucet D."/>
            <person name="Wen F."/>
            <person name="Johnston J.S."/>
            <person name="Maaroufi H."/>
            <person name="Boyle B."/>
            <person name="Laroche J."/>
            <person name="Dewar K."/>
            <person name="Juretic N."/>
            <person name="Blackburn G."/>
            <person name="Nisole A."/>
            <person name="Brunet B."/>
            <person name="Brandao M."/>
            <person name="Lumley L."/>
            <person name="Duan J."/>
            <person name="Quan G."/>
            <person name="Lucarotti C.J."/>
            <person name="Roe A.D."/>
            <person name="Sperling F.A.H."/>
            <person name="Levesque R.C."/>
            <person name="Cusson M."/>
        </authorList>
    </citation>
    <scope>NUCLEOTIDE SEQUENCE [LARGE SCALE GENOMIC DNA]</scope>
    <source>
        <strain evidence="1">Glfc:IPQL:Cfum</strain>
    </source>
</reference>
<organism evidence="1 2">
    <name type="scientific">Choristoneura fumiferana</name>
    <name type="common">Spruce budworm moth</name>
    <name type="synonym">Archips fumiferana</name>
    <dbReference type="NCBI Taxonomy" id="7141"/>
    <lineage>
        <taxon>Eukaryota</taxon>
        <taxon>Metazoa</taxon>
        <taxon>Ecdysozoa</taxon>
        <taxon>Arthropoda</taxon>
        <taxon>Hexapoda</taxon>
        <taxon>Insecta</taxon>
        <taxon>Pterygota</taxon>
        <taxon>Neoptera</taxon>
        <taxon>Endopterygota</taxon>
        <taxon>Lepidoptera</taxon>
        <taxon>Glossata</taxon>
        <taxon>Ditrysia</taxon>
        <taxon>Tortricoidea</taxon>
        <taxon>Tortricidae</taxon>
        <taxon>Tortricinae</taxon>
        <taxon>Choristoneura</taxon>
    </lineage>
</organism>
<gene>
    <name evidence="1" type="ORF">MSG28_010037</name>
</gene>
<dbReference type="Proteomes" id="UP001064048">
    <property type="component" value="Chromosome 17"/>
</dbReference>
<comment type="caution">
    <text evidence="1">The sequence shown here is derived from an EMBL/GenBank/DDBJ whole genome shotgun (WGS) entry which is preliminary data.</text>
</comment>
<protein>
    <submittedName>
        <fullName evidence="1">Uncharacterized protein</fullName>
    </submittedName>
</protein>
<name>A0ACC0KIU9_CHOFU</name>
<evidence type="ECO:0000313" key="1">
    <source>
        <dbReference type="EMBL" id="KAI8436466.1"/>
    </source>
</evidence>
<dbReference type="EMBL" id="CM046117">
    <property type="protein sequence ID" value="KAI8436466.1"/>
    <property type="molecule type" value="Genomic_DNA"/>
</dbReference>